<accession>A0A8T1PRL0</accession>
<dbReference type="Proteomes" id="UP000811609">
    <property type="component" value="Chromosome 9"/>
</dbReference>
<name>A0A8T1PRL0_CARIL</name>
<proteinExistence type="predicted"/>
<comment type="caution">
    <text evidence="1">The sequence shown here is derived from an EMBL/GenBank/DDBJ whole genome shotgun (WGS) entry which is preliminary data.</text>
</comment>
<dbReference type="EMBL" id="CM031817">
    <property type="protein sequence ID" value="KAG6643622.1"/>
    <property type="molecule type" value="Genomic_DNA"/>
</dbReference>
<evidence type="ECO:0000313" key="1">
    <source>
        <dbReference type="EMBL" id="KAG6643622.1"/>
    </source>
</evidence>
<keyword evidence="2" id="KW-1185">Reference proteome</keyword>
<reference evidence="1" key="1">
    <citation type="submission" date="2020-12" db="EMBL/GenBank/DDBJ databases">
        <title>WGS assembly of Carya illinoinensis cv. Pawnee.</title>
        <authorList>
            <person name="Platts A."/>
            <person name="Shu S."/>
            <person name="Wright S."/>
            <person name="Barry K."/>
            <person name="Edger P."/>
            <person name="Pires J.C."/>
            <person name="Schmutz J."/>
        </authorList>
    </citation>
    <scope>NUCLEOTIDE SEQUENCE</scope>
    <source>
        <tissue evidence="1">Leaf</tissue>
    </source>
</reference>
<gene>
    <name evidence="1" type="ORF">CIPAW_09G224600</name>
</gene>
<protein>
    <submittedName>
        <fullName evidence="1">Uncharacterized protein</fullName>
    </submittedName>
</protein>
<sequence>MFWRHSLPKRSNSISSLLAYLSKKYGISSCLLPEG</sequence>
<organism evidence="1 2">
    <name type="scientific">Carya illinoinensis</name>
    <name type="common">Pecan</name>
    <dbReference type="NCBI Taxonomy" id="32201"/>
    <lineage>
        <taxon>Eukaryota</taxon>
        <taxon>Viridiplantae</taxon>
        <taxon>Streptophyta</taxon>
        <taxon>Embryophyta</taxon>
        <taxon>Tracheophyta</taxon>
        <taxon>Spermatophyta</taxon>
        <taxon>Magnoliopsida</taxon>
        <taxon>eudicotyledons</taxon>
        <taxon>Gunneridae</taxon>
        <taxon>Pentapetalae</taxon>
        <taxon>rosids</taxon>
        <taxon>fabids</taxon>
        <taxon>Fagales</taxon>
        <taxon>Juglandaceae</taxon>
        <taxon>Carya</taxon>
    </lineage>
</organism>
<dbReference type="AlphaFoldDB" id="A0A8T1PRL0"/>
<evidence type="ECO:0000313" key="2">
    <source>
        <dbReference type="Proteomes" id="UP000811609"/>
    </source>
</evidence>